<dbReference type="EMBL" id="JYDS01000540">
    <property type="protein sequence ID" value="KRZ03175.1"/>
    <property type="molecule type" value="Genomic_DNA"/>
</dbReference>
<evidence type="ECO:0000313" key="2">
    <source>
        <dbReference type="EMBL" id="KRZ03175.1"/>
    </source>
</evidence>
<dbReference type="Proteomes" id="UP000054805">
    <property type="component" value="Unassembled WGS sequence"/>
</dbReference>
<sequence length="101" mass="11301">MVFGTGFTLNRCAISQWQQLLAPEGEIVAVHEPDIDPQSQFSGGKISMIAEDVFQVYDKADIWNSVFTSVELLMNNLTCLLPMLNIPSLPLIFSFHRSKAQ</sequence>
<dbReference type="EMBL" id="JYDV01000020">
    <property type="protein sequence ID" value="KRZ41468.1"/>
    <property type="molecule type" value="Genomic_DNA"/>
</dbReference>
<evidence type="ECO:0000313" key="5">
    <source>
        <dbReference type="Proteomes" id="UP000054805"/>
    </source>
</evidence>
<dbReference type="Proteomes" id="UP000054826">
    <property type="component" value="Unassembled WGS sequence"/>
</dbReference>
<dbReference type="Proteomes" id="UP000054632">
    <property type="component" value="Unassembled WGS sequence"/>
</dbReference>
<keyword evidence="5" id="KW-1185">Reference proteome</keyword>
<accession>A0A0V1K2L5</accession>
<protein>
    <submittedName>
        <fullName evidence="3">Uncharacterized protein</fullName>
    </submittedName>
</protein>
<comment type="caution">
    <text evidence="3">The sequence shown here is derived from an EMBL/GenBank/DDBJ whole genome shotgun (WGS) entry which is preliminary data.</text>
</comment>
<name>A0A0V1K2L5_TRIPS</name>
<evidence type="ECO:0000313" key="6">
    <source>
        <dbReference type="Proteomes" id="UP000054826"/>
    </source>
</evidence>
<evidence type="ECO:0000313" key="4">
    <source>
        <dbReference type="Proteomes" id="UP000054632"/>
    </source>
</evidence>
<reference evidence="4 5" key="1">
    <citation type="submission" date="2015-01" db="EMBL/GenBank/DDBJ databases">
        <title>Evolution of Trichinella species and genotypes.</title>
        <authorList>
            <person name="Korhonen P.K."/>
            <person name="Edoardo P."/>
            <person name="Giuseppe L.R."/>
            <person name="Gasser R.B."/>
        </authorList>
    </citation>
    <scope>NUCLEOTIDE SEQUENCE [LARGE SCALE GENOMIC DNA]</scope>
    <source>
        <strain evidence="1">ISS13</strain>
        <strain evidence="3">ISS176</strain>
        <strain evidence="2">ISS588</strain>
    </source>
</reference>
<organism evidence="3 6">
    <name type="scientific">Trichinella pseudospiralis</name>
    <name type="common">Parasitic roundworm</name>
    <dbReference type="NCBI Taxonomy" id="6337"/>
    <lineage>
        <taxon>Eukaryota</taxon>
        <taxon>Metazoa</taxon>
        <taxon>Ecdysozoa</taxon>
        <taxon>Nematoda</taxon>
        <taxon>Enoplea</taxon>
        <taxon>Dorylaimia</taxon>
        <taxon>Trichinellida</taxon>
        <taxon>Trichinellidae</taxon>
        <taxon>Trichinella</taxon>
    </lineage>
</organism>
<dbReference type="AlphaFoldDB" id="A0A0V1K2L5"/>
<gene>
    <name evidence="1" type="ORF">T4A_1935</name>
    <name evidence="2" type="ORF">T4B_5367</name>
    <name evidence="3" type="ORF">T4C_13264</name>
</gene>
<dbReference type="EMBL" id="JYDR01000005">
    <property type="protein sequence ID" value="KRY77846.1"/>
    <property type="molecule type" value="Genomic_DNA"/>
</dbReference>
<proteinExistence type="predicted"/>
<evidence type="ECO:0000313" key="3">
    <source>
        <dbReference type="EMBL" id="KRZ41468.1"/>
    </source>
</evidence>
<evidence type="ECO:0000313" key="1">
    <source>
        <dbReference type="EMBL" id="KRY77846.1"/>
    </source>
</evidence>